<accession>A0AAE0G0X3</accession>
<name>A0AAE0G0X3_9CHLO</name>
<dbReference type="Proteomes" id="UP001190700">
    <property type="component" value="Unassembled WGS sequence"/>
</dbReference>
<dbReference type="EMBL" id="LGRX02010914">
    <property type="protein sequence ID" value="KAK3269503.1"/>
    <property type="molecule type" value="Genomic_DNA"/>
</dbReference>
<comment type="caution">
    <text evidence="1">The sequence shown here is derived from an EMBL/GenBank/DDBJ whole genome shotgun (WGS) entry which is preliminary data.</text>
</comment>
<organism evidence="1 2">
    <name type="scientific">Cymbomonas tetramitiformis</name>
    <dbReference type="NCBI Taxonomy" id="36881"/>
    <lineage>
        <taxon>Eukaryota</taxon>
        <taxon>Viridiplantae</taxon>
        <taxon>Chlorophyta</taxon>
        <taxon>Pyramimonadophyceae</taxon>
        <taxon>Pyramimonadales</taxon>
        <taxon>Pyramimonadaceae</taxon>
        <taxon>Cymbomonas</taxon>
    </lineage>
</organism>
<gene>
    <name evidence="1" type="ORF">CYMTET_22056</name>
</gene>
<dbReference type="AlphaFoldDB" id="A0AAE0G0X3"/>
<proteinExistence type="predicted"/>
<reference evidence="1 2" key="1">
    <citation type="journal article" date="2015" name="Genome Biol. Evol.">
        <title>Comparative Genomics of a Bacterivorous Green Alga Reveals Evolutionary Causalities and Consequences of Phago-Mixotrophic Mode of Nutrition.</title>
        <authorList>
            <person name="Burns J.A."/>
            <person name="Paasch A."/>
            <person name="Narechania A."/>
            <person name="Kim E."/>
        </authorList>
    </citation>
    <scope>NUCLEOTIDE SEQUENCE [LARGE SCALE GENOMIC DNA]</scope>
    <source>
        <strain evidence="1 2">PLY_AMNH</strain>
    </source>
</reference>
<sequence>MFSLSLMTLGKLQTHSNVFFITALLLCWGGAFSSAADEFPTWKGERLSENELDKTKTTNVILQAPLTE</sequence>
<keyword evidence="2" id="KW-1185">Reference proteome</keyword>
<evidence type="ECO:0000313" key="1">
    <source>
        <dbReference type="EMBL" id="KAK3269503.1"/>
    </source>
</evidence>
<protein>
    <submittedName>
        <fullName evidence="1">Uncharacterized protein</fullName>
    </submittedName>
</protein>
<evidence type="ECO:0000313" key="2">
    <source>
        <dbReference type="Proteomes" id="UP001190700"/>
    </source>
</evidence>